<proteinExistence type="predicted"/>
<keyword evidence="1" id="KW-0732">Signal</keyword>
<dbReference type="Proteomes" id="UP001257914">
    <property type="component" value="Unassembled WGS sequence"/>
</dbReference>
<gene>
    <name evidence="2" type="ORF">RT723_04865</name>
</gene>
<keyword evidence="3" id="KW-1185">Reference proteome</keyword>
<dbReference type="RefSeq" id="WP_315946088.1">
    <property type="nucleotide sequence ID" value="NZ_JAWCUA010000003.1"/>
</dbReference>
<evidence type="ECO:0000256" key="1">
    <source>
        <dbReference type="SAM" id="SignalP"/>
    </source>
</evidence>
<dbReference type="EMBL" id="JAWCUA010000003">
    <property type="protein sequence ID" value="MDU0112341.1"/>
    <property type="molecule type" value="Genomic_DNA"/>
</dbReference>
<name>A0ABU3QY32_9GAMM</name>
<sequence>MKGISNLTIFIIFLLTMNVQAGQQTVCGQQEPECTSVEVTQEMVKYEIKHADSYSPVKIEYLISHSITTEFGIVTNKILNSVHIQNAKIEVTLDNCTKSDCNKMAFVNYLTTQFNDVDTLWALFFSDAVKYLMSEWIKKEDLSRLEQHDTFFKSLENDVTGLSANIYVYFIGTNREPLGWVQLGRDRNRELHIKNDLIFAIGSNSNGQSILHMNIGALESSDWFRDYVYVYHTIHGCGQQQISYQDNNGFTTNGLRMVCSYSNKQDY</sequence>
<evidence type="ECO:0000313" key="2">
    <source>
        <dbReference type="EMBL" id="MDU0112341.1"/>
    </source>
</evidence>
<feature type="chain" id="PRO_5045332682" evidence="1">
    <location>
        <begin position="22"/>
        <end position="267"/>
    </location>
</feature>
<feature type="signal peptide" evidence="1">
    <location>
        <begin position="1"/>
        <end position="21"/>
    </location>
</feature>
<organism evidence="2 3">
    <name type="scientific">Psychrosphaera aquimarina</name>
    <dbReference type="NCBI Taxonomy" id="2044854"/>
    <lineage>
        <taxon>Bacteria</taxon>
        <taxon>Pseudomonadati</taxon>
        <taxon>Pseudomonadota</taxon>
        <taxon>Gammaproteobacteria</taxon>
        <taxon>Alteromonadales</taxon>
        <taxon>Pseudoalteromonadaceae</taxon>
        <taxon>Psychrosphaera</taxon>
    </lineage>
</organism>
<comment type="caution">
    <text evidence="2">The sequence shown here is derived from an EMBL/GenBank/DDBJ whole genome shotgun (WGS) entry which is preliminary data.</text>
</comment>
<reference evidence="2 3" key="1">
    <citation type="submission" date="2023-10" db="EMBL/GenBank/DDBJ databases">
        <title>Psychrosphaera aquimaarina strain SW33 isolated from seawater.</title>
        <authorList>
            <person name="Bayburt H."/>
            <person name="Kim J.M."/>
            <person name="Choi B.J."/>
            <person name="Jeon C.O."/>
        </authorList>
    </citation>
    <scope>NUCLEOTIDE SEQUENCE [LARGE SCALE GENOMIC DNA]</scope>
    <source>
        <strain evidence="2 3">KCTC 52743</strain>
    </source>
</reference>
<evidence type="ECO:0000313" key="3">
    <source>
        <dbReference type="Proteomes" id="UP001257914"/>
    </source>
</evidence>
<accession>A0ABU3QY32</accession>
<protein>
    <submittedName>
        <fullName evidence="2">Uncharacterized protein</fullName>
    </submittedName>
</protein>